<sequence>MTLELAPLLQHKRLLFVGGKGGVGKTTISAALAVAAAESGRRVLLISTDPAHSLADAFDRPIGGHETQMAANLTALELDPDAEVDTYLERVMGQMRRYVGPDQMGELTRQLRLSKQSPGAQEAALLERLAQLIESGLETYDLLIFDTAPTGHTLRLLSLPEVMAAWTDGLLKHNKRSEKLGQVLAHLTPGRSVDNPMKDPQDNAFEDMDDKSKALAETLLARQRLFHRTRHQLADPEQTGFLFVLTPEKLPILETERAVQSLQDAHIPVAGAVVNRLLPDTEQQGFWAARFERQQRHLEDLNQRLKQLPKHLVPLMADDIQGLDALSQLGHQLIKAPQTV</sequence>
<comment type="caution">
    <text evidence="5">The sequence shown here is derived from an EMBL/GenBank/DDBJ whole genome shotgun (WGS) entry which is preliminary data.</text>
</comment>
<dbReference type="STRING" id="197479.BFW38_11165"/>
<keyword evidence="6" id="KW-1185">Reference proteome</keyword>
<dbReference type="NCBIfam" id="TIGR00345">
    <property type="entry name" value="GET3_arsA_TRC40"/>
    <property type="match status" value="1"/>
</dbReference>
<comment type="catalytic activity">
    <reaction evidence="2">
        <text>arsenite(in) + ATP + H2O = arsenite(out) + ADP + phosphate + H(+)</text>
        <dbReference type="Rhea" id="RHEA:11348"/>
        <dbReference type="ChEBI" id="CHEBI:15377"/>
        <dbReference type="ChEBI" id="CHEBI:15378"/>
        <dbReference type="ChEBI" id="CHEBI:29242"/>
        <dbReference type="ChEBI" id="CHEBI:30616"/>
        <dbReference type="ChEBI" id="CHEBI:43474"/>
        <dbReference type="ChEBI" id="CHEBI:456216"/>
        <dbReference type="EC" id="7.3.2.7"/>
    </reaction>
</comment>
<evidence type="ECO:0000313" key="5">
    <source>
        <dbReference type="EMBL" id="ODC04012.1"/>
    </source>
</evidence>
<dbReference type="GO" id="GO:0015446">
    <property type="term" value="F:ATPase-coupled arsenite transmembrane transporter activity"/>
    <property type="evidence" value="ECO:0007669"/>
    <property type="project" value="UniProtKB-EC"/>
</dbReference>
<evidence type="ECO:0000256" key="3">
    <source>
        <dbReference type="ARBA" id="ARBA00066752"/>
    </source>
</evidence>
<dbReference type="EMBL" id="MDTQ01000001">
    <property type="protein sequence ID" value="ODC04012.1"/>
    <property type="molecule type" value="Genomic_DNA"/>
</dbReference>
<dbReference type="OrthoDB" id="9780677at2"/>
<evidence type="ECO:0000256" key="2">
    <source>
        <dbReference type="ARBA" id="ARBA00052296"/>
    </source>
</evidence>
<dbReference type="SUPFAM" id="SSF52540">
    <property type="entry name" value="P-loop containing nucleoside triphosphate hydrolases"/>
    <property type="match status" value="1"/>
</dbReference>
<name>A0A1E2VAX9_9GAMM</name>
<evidence type="ECO:0000313" key="6">
    <source>
        <dbReference type="Proteomes" id="UP000094291"/>
    </source>
</evidence>
<dbReference type="CDD" id="cd02035">
    <property type="entry name" value="ArsA"/>
    <property type="match status" value="1"/>
</dbReference>
<dbReference type="PANTHER" id="PTHR10803">
    <property type="entry name" value="ARSENICAL PUMP-DRIVING ATPASE ARSENITE-TRANSLOCATING ATPASE"/>
    <property type="match status" value="1"/>
</dbReference>
<dbReference type="AlphaFoldDB" id="A0A1E2VAX9"/>
<dbReference type="InterPro" id="IPR027417">
    <property type="entry name" value="P-loop_NTPase"/>
</dbReference>
<evidence type="ECO:0000256" key="1">
    <source>
        <dbReference type="ARBA" id="ARBA00011040"/>
    </source>
</evidence>
<dbReference type="GO" id="GO:0005524">
    <property type="term" value="F:ATP binding"/>
    <property type="evidence" value="ECO:0007669"/>
    <property type="project" value="InterPro"/>
</dbReference>
<dbReference type="Gene3D" id="3.40.50.300">
    <property type="entry name" value="P-loop containing nucleotide triphosphate hydrolases"/>
    <property type="match status" value="1"/>
</dbReference>
<dbReference type="GO" id="GO:0016887">
    <property type="term" value="F:ATP hydrolysis activity"/>
    <property type="evidence" value="ECO:0007669"/>
    <property type="project" value="InterPro"/>
</dbReference>
<organism evidence="5 6">
    <name type="scientific">Terasakiispira papahanaumokuakeensis</name>
    <dbReference type="NCBI Taxonomy" id="197479"/>
    <lineage>
        <taxon>Bacteria</taxon>
        <taxon>Pseudomonadati</taxon>
        <taxon>Pseudomonadota</taxon>
        <taxon>Gammaproteobacteria</taxon>
        <taxon>Oceanospirillales</taxon>
        <taxon>Terasakiispira</taxon>
    </lineage>
</organism>
<proteinExistence type="inferred from homology"/>
<feature type="domain" description="AAA+ ATPase" evidence="4">
    <location>
        <begin position="10"/>
        <end position="235"/>
    </location>
</feature>
<dbReference type="Proteomes" id="UP000094291">
    <property type="component" value="Unassembled WGS sequence"/>
</dbReference>
<dbReference type="InterPro" id="IPR025723">
    <property type="entry name" value="ArsA/GET3_ATPase-like"/>
</dbReference>
<dbReference type="RefSeq" id="WP_068998753.1">
    <property type="nucleotide sequence ID" value="NZ_MDTQ01000001.1"/>
</dbReference>
<dbReference type="InterPro" id="IPR003593">
    <property type="entry name" value="AAA+_ATPase"/>
</dbReference>
<evidence type="ECO:0000259" key="4">
    <source>
        <dbReference type="SMART" id="SM00382"/>
    </source>
</evidence>
<dbReference type="SMART" id="SM00382">
    <property type="entry name" value="AAA"/>
    <property type="match status" value="1"/>
</dbReference>
<gene>
    <name evidence="5" type="ORF">BFW38_11165</name>
</gene>
<dbReference type="EC" id="7.3.2.7" evidence="3"/>
<protein>
    <recommendedName>
        <fullName evidence="3">arsenite-transporting ATPase</fullName>
        <ecNumber evidence="3">7.3.2.7</ecNumber>
    </recommendedName>
</protein>
<accession>A0A1E2VAX9</accession>
<dbReference type="PANTHER" id="PTHR10803:SF3">
    <property type="entry name" value="ATPASE GET3"/>
    <property type="match status" value="1"/>
</dbReference>
<dbReference type="InterPro" id="IPR016300">
    <property type="entry name" value="ATPase_ArsA/GET3"/>
</dbReference>
<comment type="similarity">
    <text evidence="1">Belongs to the arsA ATPase family.</text>
</comment>
<reference evidence="5 6" key="1">
    <citation type="submission" date="2016-08" db="EMBL/GenBank/DDBJ databases">
        <authorList>
            <person name="Seilhamer J.J."/>
        </authorList>
    </citation>
    <scope>NUCLEOTIDE SEQUENCE [LARGE SCALE GENOMIC DNA]</scope>
    <source>
        <strain evidence="5 6">PH27A</strain>
    </source>
</reference>
<dbReference type="Pfam" id="PF02374">
    <property type="entry name" value="ArsA_ATPase"/>
    <property type="match status" value="1"/>
</dbReference>